<accession>A0ABR1JHQ3</accession>
<evidence type="ECO:0000313" key="2">
    <source>
        <dbReference type="Proteomes" id="UP001498398"/>
    </source>
</evidence>
<reference evidence="1 2" key="1">
    <citation type="submission" date="2024-01" db="EMBL/GenBank/DDBJ databases">
        <title>A draft genome for the cacao thread blight pathogen Marasmiellus scandens.</title>
        <authorList>
            <person name="Baruah I.K."/>
            <person name="Leung J."/>
            <person name="Bukari Y."/>
            <person name="Amoako-Attah I."/>
            <person name="Meinhardt L.W."/>
            <person name="Bailey B.A."/>
            <person name="Cohen S.P."/>
        </authorList>
    </citation>
    <scope>NUCLEOTIDE SEQUENCE [LARGE SCALE GENOMIC DNA]</scope>
    <source>
        <strain evidence="1 2">GH-19</strain>
    </source>
</reference>
<organism evidence="1 2">
    <name type="scientific">Marasmiellus scandens</name>
    <dbReference type="NCBI Taxonomy" id="2682957"/>
    <lineage>
        <taxon>Eukaryota</taxon>
        <taxon>Fungi</taxon>
        <taxon>Dikarya</taxon>
        <taxon>Basidiomycota</taxon>
        <taxon>Agaricomycotina</taxon>
        <taxon>Agaricomycetes</taxon>
        <taxon>Agaricomycetidae</taxon>
        <taxon>Agaricales</taxon>
        <taxon>Marasmiineae</taxon>
        <taxon>Omphalotaceae</taxon>
        <taxon>Marasmiellus</taxon>
    </lineage>
</organism>
<evidence type="ECO:0000313" key="1">
    <source>
        <dbReference type="EMBL" id="KAK7458867.1"/>
    </source>
</evidence>
<dbReference type="Proteomes" id="UP001498398">
    <property type="component" value="Unassembled WGS sequence"/>
</dbReference>
<comment type="caution">
    <text evidence="1">The sequence shown here is derived from an EMBL/GenBank/DDBJ whole genome shotgun (WGS) entry which is preliminary data.</text>
</comment>
<protein>
    <recommendedName>
        <fullName evidence="3">DUF659 domain-containing protein</fullName>
    </recommendedName>
</protein>
<dbReference type="InterPro" id="IPR012337">
    <property type="entry name" value="RNaseH-like_sf"/>
</dbReference>
<evidence type="ECO:0008006" key="3">
    <source>
        <dbReference type="Google" id="ProtNLM"/>
    </source>
</evidence>
<dbReference type="EMBL" id="JBANRG010000017">
    <property type="protein sequence ID" value="KAK7458867.1"/>
    <property type="molecule type" value="Genomic_DNA"/>
</dbReference>
<name>A0ABR1JHQ3_9AGAR</name>
<proteinExistence type="predicted"/>
<sequence length="329" mass="37333">MPMPNPNQGTPPLVPTPIFSSSTSSSTVFYGETASQPMPSVLLREFHSDICMLFVSGHVAWHAVDNPYWHYFFSKWVPGSVLPGCNILSGRILNEEVGKADAETRVEVNGWFSTGQSDGWKNIAKNSLITSMVNMEYKTHLLNIANISFLPKTVETLLEIILKEITHVWTILMVHLVAWRTDCSGKSLKMQCLLWEHFDWIVVLDCWAHQFNLVVSDILKLKLPMVKVADQALEVIKWFLLHSIALGLLNKEQLHAEFTMILILILPILTHWTSHFLSMDRLLQLEVPLHRLILSNPLKAALIKAAGAKAAAKSKAQHIIWLIRKDEFW</sequence>
<gene>
    <name evidence="1" type="ORF">VKT23_009877</name>
</gene>
<keyword evidence="2" id="KW-1185">Reference proteome</keyword>
<dbReference type="SUPFAM" id="SSF53098">
    <property type="entry name" value="Ribonuclease H-like"/>
    <property type="match status" value="1"/>
</dbReference>